<dbReference type="Gene3D" id="3.40.50.1980">
    <property type="entry name" value="Nitrogenase molybdenum iron protein domain"/>
    <property type="match status" value="2"/>
</dbReference>
<evidence type="ECO:0000313" key="8">
    <source>
        <dbReference type="EMBL" id="KFL30498.1"/>
    </source>
</evidence>
<keyword evidence="3" id="KW-0813">Transport</keyword>
<dbReference type="RefSeq" id="WP_035084195.1">
    <property type="nucleotide sequence ID" value="NZ_JQGC01000013.1"/>
</dbReference>
<dbReference type="GO" id="GO:0030288">
    <property type="term" value="C:outer membrane-bounded periplasmic space"/>
    <property type="evidence" value="ECO:0007669"/>
    <property type="project" value="TreeGrafter"/>
</dbReference>
<evidence type="ECO:0000256" key="1">
    <source>
        <dbReference type="ARBA" id="ARBA00004196"/>
    </source>
</evidence>
<protein>
    <submittedName>
        <fullName evidence="8">Preprotein translocase subunit YidC</fullName>
    </submittedName>
</protein>
<evidence type="ECO:0000256" key="3">
    <source>
        <dbReference type="ARBA" id="ARBA00022448"/>
    </source>
</evidence>
<accession>A0A087M0U5</accession>
<dbReference type="SUPFAM" id="SSF53807">
    <property type="entry name" value="Helical backbone' metal receptor"/>
    <property type="match status" value="1"/>
</dbReference>
<keyword evidence="5 6" id="KW-0732">Signal</keyword>
<dbReference type="Proteomes" id="UP000028981">
    <property type="component" value="Unassembled WGS sequence"/>
</dbReference>
<evidence type="ECO:0000259" key="7">
    <source>
        <dbReference type="PROSITE" id="PS50983"/>
    </source>
</evidence>
<feature type="signal peptide" evidence="6">
    <location>
        <begin position="1"/>
        <end position="26"/>
    </location>
</feature>
<reference evidence="8 9" key="1">
    <citation type="submission" date="2014-08" db="EMBL/GenBank/DDBJ databases">
        <authorList>
            <person name="Hassan Y.I."/>
            <person name="Lepp D."/>
            <person name="Zhou T."/>
        </authorList>
    </citation>
    <scope>NUCLEOTIDE SEQUENCE [LARGE SCALE GENOMIC DNA]</scope>
    <source>
        <strain evidence="8 9">IFO13584</strain>
    </source>
</reference>
<comment type="caution">
    <text evidence="8">The sequence shown here is derived from an EMBL/GenBank/DDBJ whole genome shotgun (WGS) entry which is preliminary data.</text>
</comment>
<dbReference type="PANTHER" id="PTHR30532:SF25">
    <property type="entry name" value="IRON(III) DICITRATE-BINDING PERIPLASMIC PROTEIN"/>
    <property type="match status" value="1"/>
</dbReference>
<dbReference type="InterPro" id="IPR002491">
    <property type="entry name" value="ABC_transptr_periplasmic_BD"/>
</dbReference>
<comment type="subcellular location">
    <subcellularLocation>
        <location evidence="1">Cell envelope</location>
    </subcellularLocation>
</comment>
<evidence type="ECO:0000256" key="2">
    <source>
        <dbReference type="ARBA" id="ARBA00008814"/>
    </source>
</evidence>
<proteinExistence type="inferred from homology"/>
<organism evidence="8 9">
    <name type="scientific">Devosia riboflavina</name>
    <dbReference type="NCBI Taxonomy" id="46914"/>
    <lineage>
        <taxon>Bacteria</taxon>
        <taxon>Pseudomonadati</taxon>
        <taxon>Pseudomonadota</taxon>
        <taxon>Alphaproteobacteria</taxon>
        <taxon>Hyphomicrobiales</taxon>
        <taxon>Devosiaceae</taxon>
        <taxon>Devosia</taxon>
    </lineage>
</organism>
<feature type="domain" description="Fe/B12 periplasmic-binding" evidence="7">
    <location>
        <begin position="49"/>
        <end position="323"/>
    </location>
</feature>
<keyword evidence="4" id="KW-0406">Ion transport</keyword>
<dbReference type="PROSITE" id="PS50983">
    <property type="entry name" value="FE_B12_PBP"/>
    <property type="match status" value="1"/>
</dbReference>
<dbReference type="PANTHER" id="PTHR30532">
    <property type="entry name" value="IRON III DICITRATE-BINDING PERIPLASMIC PROTEIN"/>
    <property type="match status" value="1"/>
</dbReference>
<dbReference type="GO" id="GO:1901678">
    <property type="term" value="P:iron coordination entity transport"/>
    <property type="evidence" value="ECO:0007669"/>
    <property type="project" value="UniProtKB-ARBA"/>
</dbReference>
<keyword evidence="4" id="KW-0408">Iron</keyword>
<dbReference type="EMBL" id="JQGC01000013">
    <property type="protein sequence ID" value="KFL30498.1"/>
    <property type="molecule type" value="Genomic_DNA"/>
</dbReference>
<keyword evidence="4" id="KW-0410">Iron transport</keyword>
<dbReference type="AlphaFoldDB" id="A0A087M0U5"/>
<gene>
    <name evidence="8" type="ORF">JP75_15065</name>
</gene>
<comment type="similarity">
    <text evidence="2">Belongs to the bacterial solute-binding protein 8 family.</text>
</comment>
<feature type="chain" id="PRO_5001825828" evidence="6">
    <location>
        <begin position="27"/>
        <end position="323"/>
    </location>
</feature>
<evidence type="ECO:0000256" key="6">
    <source>
        <dbReference type="SAM" id="SignalP"/>
    </source>
</evidence>
<keyword evidence="9" id="KW-1185">Reference proteome</keyword>
<dbReference type="InterPro" id="IPR051313">
    <property type="entry name" value="Bact_iron-sidero_bind"/>
</dbReference>
<dbReference type="STRING" id="46914.JP75_15065"/>
<sequence>MTTLTRHAALIATAGLALLLAAPTFAQETRSYTDDAGRTVEVPVAPKRIVTLHDSSLTVPLVELGIIPVGAFGRNGEAGPFMRGAATLTGVTFENSNIVNVGASPADIEAIAALEPDLIITSSFQEAPIEQLEVIAPTVFVEDNVRGELATFEGIAELTNTQDKLAILKSRYQAQVDQVKAVIGDRNISASIILTQEGQIAAWHTYGVIGKVLRDAGFTFPAVIDGLEGTERTFFSGEELPAFDADFMFLTYDAARGQSPQDAIADIETVTPSFCQFLTACAGERFVLVPREDAVARSYTAAGMMASAVLAAISGRDLDALAE</sequence>
<dbReference type="OrthoDB" id="9793175at2"/>
<evidence type="ECO:0000256" key="5">
    <source>
        <dbReference type="ARBA" id="ARBA00022729"/>
    </source>
</evidence>
<evidence type="ECO:0000313" key="9">
    <source>
        <dbReference type="Proteomes" id="UP000028981"/>
    </source>
</evidence>
<evidence type="ECO:0000256" key="4">
    <source>
        <dbReference type="ARBA" id="ARBA00022496"/>
    </source>
</evidence>
<dbReference type="Pfam" id="PF01497">
    <property type="entry name" value="Peripla_BP_2"/>
    <property type="match status" value="1"/>
</dbReference>
<name>A0A087M0U5_9HYPH</name>